<sequence>MIGHVAAARRVAAFDAHQAQDHDGPAQHGFEILDHRLDHRPPRDRNRERADDADILVTTGDQGGHGSFHTASVWATSRIRRTISGAPALWGTTRISRLSRRAKHKIRVGVEDTFRQAIVATDLRRARYRGIAKVHLEQVFSAVALNLTRLDAWWNGRSLDRGRTSHLARLELTELALTA</sequence>
<feature type="domain" description="Transposase DDE" evidence="2">
    <location>
        <begin position="101"/>
        <end position="150"/>
    </location>
</feature>
<evidence type="ECO:0000256" key="1">
    <source>
        <dbReference type="SAM" id="MobiDB-lite"/>
    </source>
</evidence>
<feature type="region of interest" description="Disordered" evidence="1">
    <location>
        <begin position="38"/>
        <end position="61"/>
    </location>
</feature>
<evidence type="ECO:0000259" key="2">
    <source>
        <dbReference type="Pfam" id="PF13751"/>
    </source>
</evidence>
<accession>A0ABP7DYR3</accession>
<proteinExistence type="predicted"/>
<feature type="compositionally biased region" description="Basic and acidic residues" evidence="1">
    <location>
        <begin position="38"/>
        <end position="52"/>
    </location>
</feature>
<dbReference type="EMBL" id="BAAAZP010000211">
    <property type="protein sequence ID" value="GAA3710987.1"/>
    <property type="molecule type" value="Genomic_DNA"/>
</dbReference>
<evidence type="ECO:0000313" key="4">
    <source>
        <dbReference type="Proteomes" id="UP001500902"/>
    </source>
</evidence>
<protein>
    <recommendedName>
        <fullName evidence="2">Transposase DDE domain-containing protein</fullName>
    </recommendedName>
</protein>
<organism evidence="3 4">
    <name type="scientific">Nonomuraea antimicrobica</name>
    <dbReference type="NCBI Taxonomy" id="561173"/>
    <lineage>
        <taxon>Bacteria</taxon>
        <taxon>Bacillati</taxon>
        <taxon>Actinomycetota</taxon>
        <taxon>Actinomycetes</taxon>
        <taxon>Streptosporangiales</taxon>
        <taxon>Streptosporangiaceae</taxon>
        <taxon>Nonomuraea</taxon>
    </lineage>
</organism>
<reference evidence="4" key="1">
    <citation type="journal article" date="2019" name="Int. J. Syst. Evol. Microbiol.">
        <title>The Global Catalogue of Microorganisms (GCM) 10K type strain sequencing project: providing services to taxonomists for standard genome sequencing and annotation.</title>
        <authorList>
            <consortium name="The Broad Institute Genomics Platform"/>
            <consortium name="The Broad Institute Genome Sequencing Center for Infectious Disease"/>
            <person name="Wu L."/>
            <person name="Ma J."/>
        </authorList>
    </citation>
    <scope>NUCLEOTIDE SEQUENCE [LARGE SCALE GENOMIC DNA]</scope>
    <source>
        <strain evidence="4">JCM 16904</strain>
    </source>
</reference>
<dbReference type="Pfam" id="PF13751">
    <property type="entry name" value="DDE_Tnp_1_6"/>
    <property type="match status" value="1"/>
</dbReference>
<comment type="caution">
    <text evidence="3">The sequence shown here is derived from an EMBL/GenBank/DDBJ whole genome shotgun (WGS) entry which is preliminary data.</text>
</comment>
<name>A0ABP7DYR3_9ACTN</name>
<dbReference type="InterPro" id="IPR025668">
    <property type="entry name" value="Tnp_DDE_dom"/>
</dbReference>
<evidence type="ECO:0000313" key="3">
    <source>
        <dbReference type="EMBL" id="GAA3710987.1"/>
    </source>
</evidence>
<keyword evidence="4" id="KW-1185">Reference proteome</keyword>
<gene>
    <name evidence="3" type="ORF">GCM10022224_090570</name>
</gene>
<dbReference type="Proteomes" id="UP001500902">
    <property type="component" value="Unassembled WGS sequence"/>
</dbReference>